<dbReference type="InterPro" id="IPR057746">
    <property type="entry name" value="CpnT-like_N"/>
</dbReference>
<reference evidence="3" key="1">
    <citation type="submission" date="2024-06" db="EMBL/GenBank/DDBJ databases">
        <title>Streptomyces sp. strain HUAS MG91 genome sequences.</title>
        <authorList>
            <person name="Mo P."/>
        </authorList>
    </citation>
    <scope>NUCLEOTIDE SEQUENCE</scope>
    <source>
        <strain evidence="3">HUAS MG91</strain>
    </source>
</reference>
<evidence type="ECO:0000259" key="2">
    <source>
        <dbReference type="Pfam" id="PF25547"/>
    </source>
</evidence>
<gene>
    <name evidence="3" type="ORF">ABII15_28200</name>
</gene>
<dbReference type="Pfam" id="PF25547">
    <property type="entry name" value="WXG100_2"/>
    <property type="match status" value="1"/>
</dbReference>
<name>A0AAU8J017_9ACTN</name>
<evidence type="ECO:0000313" key="3">
    <source>
        <dbReference type="EMBL" id="XCJ73602.1"/>
    </source>
</evidence>
<dbReference type="EMBL" id="CP159534">
    <property type="protein sequence ID" value="XCJ73602.1"/>
    <property type="molecule type" value="Genomic_DNA"/>
</dbReference>
<dbReference type="RefSeq" id="WP_353945062.1">
    <property type="nucleotide sequence ID" value="NZ_CP159534.1"/>
</dbReference>
<proteinExistence type="predicted"/>
<dbReference type="KEGG" id="stac:ABII15_28200"/>
<evidence type="ECO:0000256" key="1">
    <source>
        <dbReference type="SAM" id="MobiDB-lite"/>
    </source>
</evidence>
<feature type="region of interest" description="Disordered" evidence="1">
    <location>
        <begin position="289"/>
        <end position="343"/>
    </location>
</feature>
<organism evidence="3">
    <name type="scientific">Streptomyces tabacisoli</name>
    <dbReference type="NCBI Taxonomy" id="3156398"/>
    <lineage>
        <taxon>Bacteria</taxon>
        <taxon>Bacillati</taxon>
        <taxon>Actinomycetota</taxon>
        <taxon>Actinomycetes</taxon>
        <taxon>Kitasatosporales</taxon>
        <taxon>Streptomycetaceae</taxon>
        <taxon>Streptomyces</taxon>
    </lineage>
</organism>
<sequence>MAWDEITVLPPELDWILDLLGFDWPNLNEVKMIEAANEWLQLGQAAADAQTQGNSAAQPITGFSGEAVEKFTEEWGKFAGAALGVGYLDVIAVASGALAGALTACAAVVAEMKLAIIIQLIDLAIEFAAAQASAVVTLGASEAAFAARVVMVRQLVGRLLKEAAQKVWQAIQEALKERVVKEAKTILEDLAKDTLKSVASEAATQSIKVSLGAGGSVQESLLGFGAAAVNPAMGKVAGEISVNDDGNGYDFEAKAGGKVVQGLAAADAGDPGGLRTAVQGAGELFNNATEKPHAESGSGTSTPSTPTEPASTPSTPAPAAAAPAPATASAGASESDQVRATFG</sequence>
<accession>A0AAU8J017</accession>
<protein>
    <recommendedName>
        <fullName evidence="2">Outer membrane channel protein CpnT-like N-terminal domain-containing protein</fullName>
    </recommendedName>
</protein>
<feature type="compositionally biased region" description="Low complexity" evidence="1">
    <location>
        <begin position="295"/>
        <end position="335"/>
    </location>
</feature>
<dbReference type="AlphaFoldDB" id="A0AAU8J017"/>
<feature type="domain" description="Outer membrane channel protein CpnT-like N-terminal" evidence="2">
    <location>
        <begin position="14"/>
        <end position="151"/>
    </location>
</feature>